<dbReference type="OMA" id="MAYNMAT"/>
<dbReference type="GO" id="GO:0099558">
    <property type="term" value="P:maintenance of synapse structure"/>
    <property type="evidence" value="ECO:0007669"/>
    <property type="project" value="TreeGrafter"/>
</dbReference>
<dbReference type="PANTHER" id="PTHR22923">
    <property type="entry name" value="CEREBELLIN-RELATED"/>
    <property type="match status" value="1"/>
</dbReference>
<dbReference type="InParanoid" id="A0A3P8WEJ4"/>
<evidence type="ECO:0000256" key="4">
    <source>
        <dbReference type="SAM" id="SignalP"/>
    </source>
</evidence>
<dbReference type="PROSITE" id="PS50871">
    <property type="entry name" value="C1Q"/>
    <property type="match status" value="1"/>
</dbReference>
<dbReference type="RefSeq" id="XP_008307704.1">
    <property type="nucleotide sequence ID" value="XM_008309482.3"/>
</dbReference>
<evidence type="ECO:0000256" key="1">
    <source>
        <dbReference type="ARBA" id="ARBA00004613"/>
    </source>
</evidence>
<feature type="signal peptide" evidence="4">
    <location>
        <begin position="1"/>
        <end position="20"/>
    </location>
</feature>
<dbReference type="Pfam" id="PF00386">
    <property type="entry name" value="C1q"/>
    <property type="match status" value="1"/>
</dbReference>
<keyword evidence="7" id="KW-1185">Reference proteome</keyword>
<feature type="chain" id="PRO_5018201709" evidence="4">
    <location>
        <begin position="21"/>
        <end position="225"/>
    </location>
</feature>
<evidence type="ECO:0000256" key="3">
    <source>
        <dbReference type="ARBA" id="ARBA00022729"/>
    </source>
</evidence>
<dbReference type="PANTHER" id="PTHR22923:SF103">
    <property type="entry name" value="CEREBELLIN 20-RELATED"/>
    <property type="match status" value="1"/>
</dbReference>
<dbReference type="OrthoDB" id="6080680at2759"/>
<reference evidence="6" key="2">
    <citation type="submission" date="2025-08" db="UniProtKB">
        <authorList>
            <consortium name="Ensembl"/>
        </authorList>
    </citation>
    <scope>IDENTIFICATION</scope>
</reference>
<proteinExistence type="predicted"/>
<keyword evidence="2" id="KW-0964">Secreted</keyword>
<keyword evidence="3 4" id="KW-0732">Signal</keyword>
<dbReference type="InterPro" id="IPR050822">
    <property type="entry name" value="Cerebellin_Synaptic_Org"/>
</dbReference>
<evidence type="ECO:0000259" key="5">
    <source>
        <dbReference type="PROSITE" id="PS50871"/>
    </source>
</evidence>
<dbReference type="GeneID" id="103378309"/>
<dbReference type="PRINTS" id="PR00007">
    <property type="entry name" value="COMPLEMNTC1Q"/>
</dbReference>
<dbReference type="GO" id="GO:0005576">
    <property type="term" value="C:extracellular region"/>
    <property type="evidence" value="ECO:0007669"/>
    <property type="project" value="UniProtKB-SubCell"/>
</dbReference>
<comment type="subcellular location">
    <subcellularLocation>
        <location evidence="1">Secreted</location>
    </subcellularLocation>
</comment>
<feature type="domain" description="C1q" evidence="5">
    <location>
        <begin position="80"/>
        <end position="225"/>
    </location>
</feature>
<dbReference type="GeneTree" id="ENSGT00940000163520"/>
<reference evidence="6" key="3">
    <citation type="submission" date="2025-09" db="UniProtKB">
        <authorList>
            <consortium name="Ensembl"/>
        </authorList>
    </citation>
    <scope>IDENTIFICATION</scope>
</reference>
<dbReference type="SUPFAM" id="SSF49842">
    <property type="entry name" value="TNF-like"/>
    <property type="match status" value="1"/>
</dbReference>
<name>A0A3P8WEJ4_CYNSE</name>
<dbReference type="RefSeq" id="XP_024910710.1">
    <property type="nucleotide sequence ID" value="XM_025054942.1"/>
</dbReference>
<dbReference type="KEGG" id="csem:103378309"/>
<dbReference type="Ensembl" id="ENSCSET00000023313.1">
    <property type="protein sequence ID" value="ENSCSEP00000023015.1"/>
    <property type="gene ID" value="ENSCSEG00000014679.1"/>
</dbReference>
<sequence>MKGFLAVVLLCLLGSALVKANKFFWNGPGNQMDNVCLTDQISCGCCLMQQKIDRMKTYFDTKLNEFEKDLAKTDDALTSAKDSRTAFSAALTSHSGLFCNGPFRDERLIEYKDVFINLGGAYSVDTGVFTVPHSGVYSIAVTVSSDAGSPGNSLAACVNLQINGVTLAGSREINMQDQEDSATIAVALHLRAGDRVAVELPVGCFLCDNDSHYNTFSGFLLYATA</sequence>
<dbReference type="InterPro" id="IPR008983">
    <property type="entry name" value="Tumour_necrosis_fac-like_dom"/>
</dbReference>
<dbReference type="AlphaFoldDB" id="A0A3P8WEJ4"/>
<evidence type="ECO:0000313" key="7">
    <source>
        <dbReference type="Proteomes" id="UP000265120"/>
    </source>
</evidence>
<dbReference type="GO" id="GO:0045202">
    <property type="term" value="C:synapse"/>
    <property type="evidence" value="ECO:0007669"/>
    <property type="project" value="TreeGrafter"/>
</dbReference>
<accession>A0A3P8WEJ4</accession>
<dbReference type="Gene3D" id="2.60.120.40">
    <property type="match status" value="1"/>
</dbReference>
<dbReference type="InterPro" id="IPR001073">
    <property type="entry name" value="C1q_dom"/>
</dbReference>
<dbReference type="FunCoup" id="A0A3P8WEJ4">
    <property type="interactions" value="1"/>
</dbReference>
<protein>
    <submittedName>
        <fullName evidence="6">Cerebellin 20</fullName>
    </submittedName>
</protein>
<reference evidence="6 7" key="1">
    <citation type="journal article" date="2014" name="Nat. Genet.">
        <title>Whole-genome sequence of a flatfish provides insights into ZW sex chromosome evolution and adaptation to a benthic lifestyle.</title>
        <authorList>
            <person name="Chen S."/>
            <person name="Zhang G."/>
            <person name="Shao C."/>
            <person name="Huang Q."/>
            <person name="Liu G."/>
            <person name="Zhang P."/>
            <person name="Song W."/>
            <person name="An N."/>
            <person name="Chalopin D."/>
            <person name="Volff J.N."/>
            <person name="Hong Y."/>
            <person name="Li Q."/>
            <person name="Sha Z."/>
            <person name="Zhou H."/>
            <person name="Xie M."/>
            <person name="Yu Q."/>
            <person name="Liu Y."/>
            <person name="Xiang H."/>
            <person name="Wang N."/>
            <person name="Wu K."/>
            <person name="Yang C."/>
            <person name="Zhou Q."/>
            <person name="Liao X."/>
            <person name="Yang L."/>
            <person name="Hu Q."/>
            <person name="Zhang J."/>
            <person name="Meng L."/>
            <person name="Jin L."/>
            <person name="Tian Y."/>
            <person name="Lian J."/>
            <person name="Yang J."/>
            <person name="Miao G."/>
            <person name="Liu S."/>
            <person name="Liang Z."/>
            <person name="Yan F."/>
            <person name="Li Y."/>
            <person name="Sun B."/>
            <person name="Zhang H."/>
            <person name="Zhang J."/>
            <person name="Zhu Y."/>
            <person name="Du M."/>
            <person name="Zhao Y."/>
            <person name="Schartl M."/>
            <person name="Tang Q."/>
            <person name="Wang J."/>
        </authorList>
    </citation>
    <scope>NUCLEOTIDE SEQUENCE</scope>
</reference>
<dbReference type="Proteomes" id="UP000265120">
    <property type="component" value="Chromosome 4"/>
</dbReference>
<evidence type="ECO:0000313" key="6">
    <source>
        <dbReference type="Ensembl" id="ENSCSEP00000023015.1"/>
    </source>
</evidence>
<dbReference type="SMART" id="SM00110">
    <property type="entry name" value="C1Q"/>
    <property type="match status" value="1"/>
</dbReference>
<evidence type="ECO:0000256" key="2">
    <source>
        <dbReference type="ARBA" id="ARBA00022525"/>
    </source>
</evidence>
<organism evidence="6 7">
    <name type="scientific">Cynoglossus semilaevis</name>
    <name type="common">Tongue sole</name>
    <dbReference type="NCBI Taxonomy" id="244447"/>
    <lineage>
        <taxon>Eukaryota</taxon>
        <taxon>Metazoa</taxon>
        <taxon>Chordata</taxon>
        <taxon>Craniata</taxon>
        <taxon>Vertebrata</taxon>
        <taxon>Euteleostomi</taxon>
        <taxon>Actinopterygii</taxon>
        <taxon>Neopterygii</taxon>
        <taxon>Teleostei</taxon>
        <taxon>Neoteleostei</taxon>
        <taxon>Acanthomorphata</taxon>
        <taxon>Carangaria</taxon>
        <taxon>Pleuronectiformes</taxon>
        <taxon>Pleuronectoidei</taxon>
        <taxon>Cynoglossidae</taxon>
        <taxon>Cynoglossinae</taxon>
        <taxon>Cynoglossus</taxon>
    </lineage>
</organism>